<proteinExistence type="predicted"/>
<organism evidence="3 4">
    <name type="scientific">Cohnella zeiphila</name>
    <dbReference type="NCBI Taxonomy" id="2761120"/>
    <lineage>
        <taxon>Bacteria</taxon>
        <taxon>Bacillati</taxon>
        <taxon>Bacillota</taxon>
        <taxon>Bacilli</taxon>
        <taxon>Bacillales</taxon>
        <taxon>Paenibacillaceae</taxon>
        <taxon>Cohnella</taxon>
    </lineage>
</organism>
<accession>A0A7X0SQB4</accession>
<dbReference type="Gene3D" id="3.40.50.1400">
    <property type="match status" value="2"/>
</dbReference>
<dbReference type="RefSeq" id="WP_185131685.1">
    <property type="nucleotide sequence ID" value="NZ_JACJVO010000032.1"/>
</dbReference>
<sequence>MKPGVLVIGHGSRDERWVERVEETVRGVRKSLPGVPVACGYLELVDGRLIQDGIDRLEAEGVTDLLAIPLFVSEGSTHVDEIGWALGAYAEPRRPTDLERYRVESRLTYGRPIGDDPEIVDALLDKLAASGLSEEPAREGLLLIGHGSEEAWFYEKWRSGLEGLAARMKQRGGFADATAALLRPDEAADRVRAMRSGSGTELRVLAVPVFVSEGYFTSEVIPKRLAGLGCRYAEGALIPHPKVADWVVRQAKEWLAKLRAECKEGEQVGEN</sequence>
<protein>
    <submittedName>
        <fullName evidence="3">Cobalamin biosynthesis protein CbiX</fullName>
    </submittedName>
</protein>
<dbReference type="CDD" id="cd03416">
    <property type="entry name" value="CbiX_SirB_N"/>
    <property type="match status" value="1"/>
</dbReference>
<keyword evidence="2" id="KW-0456">Lyase</keyword>
<evidence type="ECO:0000256" key="2">
    <source>
        <dbReference type="ARBA" id="ARBA00023239"/>
    </source>
</evidence>
<evidence type="ECO:0000313" key="3">
    <source>
        <dbReference type="EMBL" id="MBB6734021.1"/>
    </source>
</evidence>
<dbReference type="GO" id="GO:0016829">
    <property type="term" value="F:lyase activity"/>
    <property type="evidence" value="ECO:0007669"/>
    <property type="project" value="UniProtKB-KW"/>
</dbReference>
<keyword evidence="1" id="KW-0479">Metal-binding</keyword>
<name>A0A7X0SQB4_9BACL</name>
<dbReference type="Proteomes" id="UP000564644">
    <property type="component" value="Unassembled WGS sequence"/>
</dbReference>
<dbReference type="InterPro" id="IPR002762">
    <property type="entry name" value="CbiX-like"/>
</dbReference>
<comment type="caution">
    <text evidence="3">The sequence shown here is derived from an EMBL/GenBank/DDBJ whole genome shotgun (WGS) entry which is preliminary data.</text>
</comment>
<evidence type="ECO:0000313" key="4">
    <source>
        <dbReference type="Proteomes" id="UP000564644"/>
    </source>
</evidence>
<dbReference type="EMBL" id="JACJVO010000032">
    <property type="protein sequence ID" value="MBB6734021.1"/>
    <property type="molecule type" value="Genomic_DNA"/>
</dbReference>
<dbReference type="InterPro" id="IPR050963">
    <property type="entry name" value="Sirohydro_Cobaltochel/CbiX"/>
</dbReference>
<dbReference type="SUPFAM" id="SSF53800">
    <property type="entry name" value="Chelatase"/>
    <property type="match status" value="1"/>
</dbReference>
<keyword evidence="4" id="KW-1185">Reference proteome</keyword>
<dbReference type="PANTHER" id="PTHR33542:SF5">
    <property type="entry name" value="FERROCHELATASE CHE1"/>
    <property type="match status" value="1"/>
</dbReference>
<dbReference type="GO" id="GO:0046872">
    <property type="term" value="F:metal ion binding"/>
    <property type="evidence" value="ECO:0007669"/>
    <property type="project" value="UniProtKB-KW"/>
</dbReference>
<evidence type="ECO:0000256" key="1">
    <source>
        <dbReference type="ARBA" id="ARBA00022723"/>
    </source>
</evidence>
<dbReference type="AlphaFoldDB" id="A0A7X0SQB4"/>
<dbReference type="PANTHER" id="PTHR33542">
    <property type="entry name" value="SIROHYDROCHLORIN FERROCHELATASE, CHLOROPLASTIC"/>
    <property type="match status" value="1"/>
</dbReference>
<dbReference type="Pfam" id="PF01903">
    <property type="entry name" value="CbiX"/>
    <property type="match status" value="1"/>
</dbReference>
<gene>
    <name evidence="3" type="ORF">H7C18_24170</name>
</gene>
<reference evidence="3 4" key="1">
    <citation type="submission" date="2020-08" db="EMBL/GenBank/DDBJ databases">
        <title>Cohnella phylogeny.</title>
        <authorList>
            <person name="Dunlap C."/>
        </authorList>
    </citation>
    <scope>NUCLEOTIDE SEQUENCE [LARGE SCALE GENOMIC DNA]</scope>
    <source>
        <strain evidence="3 4">CBP 2801</strain>
    </source>
</reference>